<dbReference type="OrthoDB" id="10253476at2759"/>
<comment type="subunit">
    <text evidence="16">Found in a complex with at least ARL2, PPP2CB, PPP2R1A, PPP2R2A, PPP2R5E and TBCD. Interacts with PPP2CB. Part of a supercomplex made of cofactors A to E. Cofactors A and D function by capturing and stabilizing tubulin in a quasi-native conformation. Cofactor E binds to the cofactor D-tubulin complex; interaction with cofactor C then causes the release of tubulin polypeptides that are committed to the native state. Interacts with ARL2; interaction is enhanced with the GDP-bound form of ARL2. Does not interact with ARL3, ARL4A and ARL4D. Interacts with beta tubulin. Interacts with TBCE.</text>
</comment>
<dbReference type="InterPro" id="IPR022577">
    <property type="entry name" value="TBCD_C"/>
</dbReference>
<dbReference type="InterPro" id="IPR011989">
    <property type="entry name" value="ARM-like"/>
</dbReference>
<comment type="caution">
    <text evidence="21">The sequence shown here is derived from an EMBL/GenBank/DDBJ whole genome shotgun (WGS) entry which is preliminary data.</text>
</comment>
<evidence type="ECO:0000256" key="17">
    <source>
        <dbReference type="ARBA" id="ARBA00077974"/>
    </source>
</evidence>
<dbReference type="GO" id="GO:0000226">
    <property type="term" value="P:microtubule cytoskeleton organization"/>
    <property type="evidence" value="ECO:0007669"/>
    <property type="project" value="TreeGrafter"/>
</dbReference>
<evidence type="ECO:0000256" key="2">
    <source>
        <dbReference type="ARBA" id="ARBA00004300"/>
    </source>
</evidence>
<dbReference type="Gene3D" id="1.25.10.10">
    <property type="entry name" value="Leucine-rich Repeat Variant"/>
    <property type="match status" value="2"/>
</dbReference>
<comment type="similarity">
    <text evidence="5">Belongs to the TBCD family.</text>
</comment>
<dbReference type="GO" id="GO:0070830">
    <property type="term" value="P:bicellular tight junction assembly"/>
    <property type="evidence" value="ECO:0007669"/>
    <property type="project" value="TreeGrafter"/>
</dbReference>
<keyword evidence="22" id="KW-1185">Reference proteome</keyword>
<evidence type="ECO:0000259" key="19">
    <source>
        <dbReference type="Pfam" id="PF12612"/>
    </source>
</evidence>
<evidence type="ECO:0000256" key="16">
    <source>
        <dbReference type="ARBA" id="ARBA00064145"/>
    </source>
</evidence>
<evidence type="ECO:0000256" key="7">
    <source>
        <dbReference type="ARBA" id="ARBA00022427"/>
    </source>
</evidence>
<evidence type="ECO:0000256" key="4">
    <source>
        <dbReference type="ARBA" id="ARBA00004536"/>
    </source>
</evidence>
<evidence type="ECO:0000313" key="22">
    <source>
        <dbReference type="Proteomes" id="UP000812440"/>
    </source>
</evidence>
<dbReference type="EMBL" id="JAACNH010000003">
    <property type="protein sequence ID" value="KAG8446028.1"/>
    <property type="molecule type" value="Genomic_DNA"/>
</dbReference>
<keyword evidence="11" id="KW-0965">Cell junction</keyword>
<keyword evidence="13" id="KW-0143">Chaperone</keyword>
<dbReference type="Proteomes" id="UP000812440">
    <property type="component" value="Chromosome 8_10"/>
</dbReference>
<dbReference type="Pfam" id="PF23579">
    <property type="entry name" value="ARM_TBCD"/>
    <property type="match status" value="1"/>
</dbReference>
<dbReference type="GO" id="GO:0016328">
    <property type="term" value="C:lateral plasma membrane"/>
    <property type="evidence" value="ECO:0007669"/>
    <property type="project" value="UniProtKB-SubCell"/>
</dbReference>
<proteinExistence type="inferred from homology"/>
<keyword evidence="12" id="KW-0472">Membrane</keyword>
<evidence type="ECO:0000256" key="11">
    <source>
        <dbReference type="ARBA" id="ARBA00022949"/>
    </source>
</evidence>
<feature type="domain" description="Tubulin-folding cofactor D ARM repeats" evidence="20">
    <location>
        <begin position="289"/>
        <end position="523"/>
    </location>
</feature>
<dbReference type="PANTHER" id="PTHR12658">
    <property type="entry name" value="BETA-TUBULIN COFACTOR D"/>
    <property type="match status" value="1"/>
</dbReference>
<comment type="function">
    <text evidence="15">Tubulin-folding protein implicated in the first step of the tubulin folding pathway and required for tubulin complex assembly. Involved in the regulation of microtubule polymerization or depolymerization, it modulates microtubule dynamics by capturing GTP-bound beta-tubulin (TUBB). Its ability to interact with beta tubulin is regulated via its interaction with ARL2. Acts as a GTPase-activating protein (GAP) for ARL2. Induces microtubule disruption in absence of ARL2. Increases degradation of beta tubulin, when overexpressed in polarized cells. Promotes epithelial cell detachment, a process antagonized by ARL2. Induces tight adherens and tight junctions disassembly at the lateral cell membrane. Required for correct assembly and maintenance of the mitotic spindle, and proper progression of mitosis. Involved in neuron morphogenesis.</text>
</comment>
<evidence type="ECO:0000313" key="21">
    <source>
        <dbReference type="EMBL" id="KAG8446028.1"/>
    </source>
</evidence>
<keyword evidence="14" id="KW-0206">Cytoskeleton</keyword>
<evidence type="ECO:0000256" key="12">
    <source>
        <dbReference type="ARBA" id="ARBA00023136"/>
    </source>
</evidence>
<evidence type="ECO:0000259" key="20">
    <source>
        <dbReference type="Pfam" id="PF25767"/>
    </source>
</evidence>
<keyword evidence="10" id="KW-0677">Repeat</keyword>
<dbReference type="GO" id="GO:0005912">
    <property type="term" value="C:adherens junction"/>
    <property type="evidence" value="ECO:0007669"/>
    <property type="project" value="UniProtKB-SubCell"/>
</dbReference>
<evidence type="ECO:0000256" key="6">
    <source>
        <dbReference type="ARBA" id="ARBA00015003"/>
    </source>
</evidence>
<sequence>MAADSSEPGEDGSPDVIASGNILESFTESQETRDLIGSLREVWEEMVSMEMCTQRFVVIINKYQEQPHLLDPHLEWMLDSLLEIIRDKSSPPTLFHLAFRFLYLITKVRGYKTFLRLFPHEVSDVQPALEMISAQNPKDHETWETRYMLLLWLSMACLIPFDLSRLDGHLSAESGHKRRATMDAILDIAKSYLTVSDKARDAASVLVSKFITRPDVKQKRMADFLDWSLFTLSKASYLTIEEAIAMDGMLQALAQLFKHGKREDCLPYASVVLTNLDNCRLSECDQIVLRKLGIKLVQRLGLTFLKAKVAHWRYQRGSRSLAANLQQSFADAQKSKLVPSIEEEEAYDIPEEIENVIEQLLVGLKDKDTIVRWSAAKGIGRITGRLPKELADDVVGSVLDCFSFQETSNAWHGGCLALAELGRRGLLLPSRLPDVVPLILKALVFDQKRGACSVGSNVRDAACYVCWAFARAYEPIDMTPFVNEIASALVIATVFDRDVNCRRAASAAFQENVGRQGTFPHGIDILTTADYFAVGNRVNCYLNISVFVAGFPEYTQAMIDHLVEVKIKHWDSAIRELSTKALHNLTTAAPEYMMNSVMPLLIPLAVGTDLHTRHGAILACAEITHAIHKLSAKSNRPVSDYLNNETLAGLAAIHPKLQERQLYRGLGGELMRPAVCHLVEKLSLSKLPHLGEDVIGAGKWLINDSLKNLHLFSSSAKQRIKEAAVSALSALCNEYYPEPSTETQENIVNQFLKDLQNPEEMVRCGFSLALGALPLFLLKGKLQQVLEGLRQVTCISGKDTSFAEARRDAIKAVSQVCRTVGVKSSGSSDKFVCRQNVPLIFNTLLSCMNDYTTDSRGDVGAWVREAAMSSLMDVTFLIVQNEPDLLDVDFVQRMMCSLSQQSAEKIDRYRAQAGSVFLNLLYFNPPVPHIPHRDELQRIFPR</sequence>
<evidence type="ECO:0000256" key="3">
    <source>
        <dbReference type="ARBA" id="ARBA00004435"/>
    </source>
</evidence>
<dbReference type="AlphaFoldDB" id="A0A8T2JQF6"/>
<evidence type="ECO:0000256" key="15">
    <source>
        <dbReference type="ARBA" id="ARBA00057349"/>
    </source>
</evidence>
<dbReference type="GO" id="GO:0007021">
    <property type="term" value="P:tubulin complex assembly"/>
    <property type="evidence" value="ECO:0007669"/>
    <property type="project" value="InterPro"/>
</dbReference>
<evidence type="ECO:0000256" key="5">
    <source>
        <dbReference type="ARBA" id="ARBA00006853"/>
    </source>
</evidence>
<evidence type="ECO:0000256" key="8">
    <source>
        <dbReference type="ARBA" id="ARBA00022475"/>
    </source>
</evidence>
<dbReference type="InterPro" id="IPR016024">
    <property type="entry name" value="ARM-type_fold"/>
</dbReference>
<keyword evidence="8" id="KW-1003">Cell membrane</keyword>
<feature type="domain" description="Tubulin-folding cofactor D C-terminal" evidence="19">
    <location>
        <begin position="892"/>
        <end position="942"/>
    </location>
</feature>
<dbReference type="PANTHER" id="PTHR12658:SF0">
    <property type="entry name" value="TUBULIN-SPECIFIC CHAPERONE D"/>
    <property type="match status" value="1"/>
</dbReference>
<gene>
    <name evidence="21" type="ORF">GDO86_013778</name>
</gene>
<evidence type="ECO:0000256" key="10">
    <source>
        <dbReference type="ARBA" id="ARBA00022737"/>
    </source>
</evidence>
<dbReference type="InterPro" id="IPR058033">
    <property type="entry name" value="ARM_TBCD_2nd"/>
</dbReference>
<dbReference type="GO" id="GO:0007023">
    <property type="term" value="P:post-chaperonin tubulin folding pathway"/>
    <property type="evidence" value="ECO:0007669"/>
    <property type="project" value="InterPro"/>
</dbReference>
<dbReference type="GO" id="GO:0048487">
    <property type="term" value="F:beta-tubulin binding"/>
    <property type="evidence" value="ECO:0007669"/>
    <property type="project" value="InterPro"/>
</dbReference>
<dbReference type="GO" id="GO:0005923">
    <property type="term" value="C:bicellular tight junction"/>
    <property type="evidence" value="ECO:0007669"/>
    <property type="project" value="UniProtKB-SubCell"/>
</dbReference>
<dbReference type="Pfam" id="PF12612">
    <property type="entry name" value="TFCD_C"/>
    <property type="match status" value="1"/>
</dbReference>
<dbReference type="GO" id="GO:0005813">
    <property type="term" value="C:centrosome"/>
    <property type="evidence" value="ECO:0007669"/>
    <property type="project" value="UniProtKB-SubCell"/>
</dbReference>
<comment type="subcellular location">
    <subcellularLocation>
        <location evidence="4">Cell junction</location>
        <location evidence="4">Adherens junction</location>
    </subcellularLocation>
    <subcellularLocation>
        <location evidence="3">Cell junction</location>
        <location evidence="3">Tight junction</location>
    </subcellularLocation>
    <subcellularLocation>
        <location evidence="2">Cytoplasm</location>
        <location evidence="2">Cytoskeleton</location>
        <location evidence="2">Microtubule organizing center</location>
        <location evidence="2">Centrosome</location>
    </subcellularLocation>
    <subcellularLocation>
        <location evidence="1">Lateral cell membrane</location>
    </subcellularLocation>
</comment>
<organism evidence="21 22">
    <name type="scientific">Hymenochirus boettgeri</name>
    <name type="common">Congo dwarf clawed frog</name>
    <dbReference type="NCBI Taxonomy" id="247094"/>
    <lineage>
        <taxon>Eukaryota</taxon>
        <taxon>Metazoa</taxon>
        <taxon>Chordata</taxon>
        <taxon>Craniata</taxon>
        <taxon>Vertebrata</taxon>
        <taxon>Euteleostomi</taxon>
        <taxon>Amphibia</taxon>
        <taxon>Batrachia</taxon>
        <taxon>Anura</taxon>
        <taxon>Pipoidea</taxon>
        <taxon>Pipidae</taxon>
        <taxon>Pipinae</taxon>
        <taxon>Hymenochirus</taxon>
    </lineage>
</organism>
<dbReference type="InterPro" id="IPR033162">
    <property type="entry name" value="TBCD"/>
</dbReference>
<accession>A0A8T2JQF6</accession>
<dbReference type="SUPFAM" id="SSF48371">
    <property type="entry name" value="ARM repeat"/>
    <property type="match status" value="2"/>
</dbReference>
<keyword evidence="7" id="KW-0796">Tight junction</keyword>
<dbReference type="GO" id="GO:0031115">
    <property type="term" value="P:negative regulation of microtubule polymerization"/>
    <property type="evidence" value="ECO:0007669"/>
    <property type="project" value="UniProtKB-ARBA"/>
</dbReference>
<evidence type="ECO:0000256" key="13">
    <source>
        <dbReference type="ARBA" id="ARBA00023186"/>
    </source>
</evidence>
<protein>
    <recommendedName>
        <fullName evidence="6">Tubulin-specific chaperone D</fullName>
    </recommendedName>
    <alternativeName>
        <fullName evidence="17">Beta-tubulin cofactor D</fullName>
    </alternativeName>
    <alternativeName>
        <fullName evidence="18">Tubulin-folding cofactor D</fullName>
    </alternativeName>
</protein>
<dbReference type="GO" id="GO:0005096">
    <property type="term" value="F:GTPase activator activity"/>
    <property type="evidence" value="ECO:0007669"/>
    <property type="project" value="InterPro"/>
</dbReference>
<name>A0A8T2JQF6_9PIPI</name>
<keyword evidence="9" id="KW-0963">Cytoplasm</keyword>
<evidence type="ECO:0000256" key="9">
    <source>
        <dbReference type="ARBA" id="ARBA00022490"/>
    </source>
</evidence>
<dbReference type="GO" id="GO:0034333">
    <property type="term" value="P:adherens junction assembly"/>
    <property type="evidence" value="ECO:0007669"/>
    <property type="project" value="TreeGrafter"/>
</dbReference>
<evidence type="ECO:0000256" key="14">
    <source>
        <dbReference type="ARBA" id="ARBA00023212"/>
    </source>
</evidence>
<dbReference type="Pfam" id="PF25767">
    <property type="entry name" value="ARM_TBCD_2nd"/>
    <property type="match status" value="1"/>
</dbReference>
<evidence type="ECO:0000256" key="18">
    <source>
        <dbReference type="ARBA" id="ARBA00079875"/>
    </source>
</evidence>
<dbReference type="FunFam" id="1.25.10.10:FF:000268">
    <property type="entry name" value="tubulin-specific chaperone D"/>
    <property type="match status" value="1"/>
</dbReference>
<evidence type="ECO:0000256" key="1">
    <source>
        <dbReference type="ARBA" id="ARBA00004124"/>
    </source>
</evidence>
<reference evidence="21" key="1">
    <citation type="thesis" date="2020" institute="ProQuest LLC" country="789 East Eisenhower Parkway, Ann Arbor, MI, USA">
        <title>Comparative Genomics and Chromosome Evolution.</title>
        <authorList>
            <person name="Mudd A.B."/>
        </authorList>
    </citation>
    <scope>NUCLEOTIDE SEQUENCE</scope>
    <source>
        <strain evidence="21">Female2</strain>
        <tissue evidence="21">Blood</tissue>
    </source>
</reference>